<reference evidence="4" key="2">
    <citation type="submission" date="2020-03" db="EMBL/GenBank/DDBJ databases">
        <authorList>
            <person name="Bae J.-W."/>
            <person name="Lee S.-Y."/>
        </authorList>
    </citation>
    <scope>NUCLEOTIDE SEQUENCE</scope>
    <source>
        <strain evidence="4">CECT 9157</strain>
    </source>
</reference>
<dbReference type="SUPFAM" id="SSF53098">
    <property type="entry name" value="Ribonuclease H-like"/>
    <property type="match status" value="1"/>
</dbReference>
<feature type="region of interest" description="Disordered" evidence="2">
    <location>
        <begin position="114"/>
        <end position="141"/>
    </location>
</feature>
<dbReference type="EMBL" id="CP049740">
    <property type="protein sequence ID" value="QII81942.1"/>
    <property type="molecule type" value="Genomic_DNA"/>
</dbReference>
<comment type="function">
    <text evidence="1">Involved in the transposition of the insertion sequence.</text>
</comment>
<sequence length="474" mass="55869">MAVYSYEFKKKVVDAYLRGEGGYTFLAEKYGVKNRRQVLNWVHYYEELGDDGLKRSRKNENYSFEFKLGAVESYLTSEVSYQELALSLGINNNALIARWVNDYRAAGPDALRDKKRGRRAKMNSSGKAVNIQHQDDSAPVDTSTEHVKQLEAELLKLKIENAYLKELRRLRLEEEALLKKKRESSAASEEKFKLKDILAVVGFPKATYMYWQKRFDRDNPDKELEEKILKIHEDNKDYGYRRMRAELNNQGIHVNKKKVQRIMQKLNLQVTSFTRKSRKYSSYKGKVGIVAPNRIRRRFNTHIPHQKVTTDTTEFKYYEVDSKGHMTMHKLYLDPFMDMCNGEILSYGIAKHPTAKNVMDALDKAIEITSDCSYRRTFHSDQGWAYQMRAYSNRLKEERIFQSMSRKGNCHDNSVMENFFGLLKQEIYYGVVYYSYEELKSEIERYINYYNEKRIKEKLGWLSPVQYRLSLQAA</sequence>
<dbReference type="InterPro" id="IPR050900">
    <property type="entry name" value="Transposase_IS3/IS150/IS904"/>
</dbReference>
<dbReference type="InterPro" id="IPR048020">
    <property type="entry name" value="Transpos_IS3"/>
</dbReference>
<protein>
    <submittedName>
        <fullName evidence="4">IS3 family transposase</fullName>
    </submittedName>
</protein>
<dbReference type="GO" id="GO:0043565">
    <property type="term" value="F:sequence-specific DNA binding"/>
    <property type="evidence" value="ECO:0007669"/>
    <property type="project" value="InterPro"/>
</dbReference>
<dbReference type="Gene3D" id="1.10.10.10">
    <property type="entry name" value="Winged helix-like DNA-binding domain superfamily/Winged helix DNA-binding domain"/>
    <property type="match status" value="1"/>
</dbReference>
<dbReference type="InterPro" id="IPR036397">
    <property type="entry name" value="RNaseH_sf"/>
</dbReference>
<dbReference type="EMBL" id="CP049740">
    <property type="protein sequence ID" value="QII81498.1"/>
    <property type="molecule type" value="Genomic_DNA"/>
</dbReference>
<dbReference type="InterPro" id="IPR055247">
    <property type="entry name" value="InsJ-like_HTH"/>
</dbReference>
<dbReference type="SUPFAM" id="SSF48295">
    <property type="entry name" value="TrpR-like"/>
    <property type="match status" value="1"/>
</dbReference>
<dbReference type="InterPro" id="IPR025948">
    <property type="entry name" value="HTH-like_dom"/>
</dbReference>
<evidence type="ECO:0000259" key="3">
    <source>
        <dbReference type="PROSITE" id="PS50994"/>
    </source>
</evidence>
<dbReference type="InterPro" id="IPR010921">
    <property type="entry name" value="Trp_repressor/repl_initiator"/>
</dbReference>
<dbReference type="Pfam" id="PF13333">
    <property type="entry name" value="rve_2"/>
    <property type="match status" value="1"/>
</dbReference>
<dbReference type="Gene3D" id="3.30.420.10">
    <property type="entry name" value="Ribonuclease H-like superfamily/Ribonuclease H"/>
    <property type="match status" value="1"/>
</dbReference>
<evidence type="ECO:0000313" key="4">
    <source>
        <dbReference type="EMBL" id="QII81498.1"/>
    </source>
</evidence>
<organism evidence="4 6">
    <name type="scientific">Jeotgalibaca arthritidis</name>
    <dbReference type="NCBI Taxonomy" id="1868794"/>
    <lineage>
        <taxon>Bacteria</taxon>
        <taxon>Bacillati</taxon>
        <taxon>Bacillota</taxon>
        <taxon>Bacilli</taxon>
        <taxon>Lactobacillales</taxon>
        <taxon>Carnobacteriaceae</taxon>
        <taxon>Jeotgalibaca</taxon>
    </lineage>
</organism>
<dbReference type="SUPFAM" id="SSF46689">
    <property type="entry name" value="Homeodomain-like"/>
    <property type="match status" value="1"/>
</dbReference>
<dbReference type="InterPro" id="IPR036388">
    <property type="entry name" value="WH-like_DNA-bd_sf"/>
</dbReference>
<dbReference type="Pfam" id="PF13276">
    <property type="entry name" value="HTH_21"/>
    <property type="match status" value="1"/>
</dbReference>
<dbReference type="InterPro" id="IPR012337">
    <property type="entry name" value="RNaseH-like_sf"/>
</dbReference>
<dbReference type="KEGG" id="jar:G7057_05415"/>
<gene>
    <name evidence="4" type="ORF">G7057_02780</name>
    <name evidence="5" type="ORF">G7057_05415</name>
</gene>
<evidence type="ECO:0000313" key="6">
    <source>
        <dbReference type="Proteomes" id="UP000501451"/>
    </source>
</evidence>
<dbReference type="PROSITE" id="PS50994">
    <property type="entry name" value="INTEGRASE"/>
    <property type="match status" value="1"/>
</dbReference>
<evidence type="ECO:0000313" key="5">
    <source>
        <dbReference type="EMBL" id="QII81942.1"/>
    </source>
</evidence>
<dbReference type="AlphaFoldDB" id="A0A6G7K8C2"/>
<dbReference type="InterPro" id="IPR009057">
    <property type="entry name" value="Homeodomain-like_sf"/>
</dbReference>
<dbReference type="GO" id="GO:0015074">
    <property type="term" value="P:DNA integration"/>
    <property type="evidence" value="ECO:0007669"/>
    <property type="project" value="InterPro"/>
</dbReference>
<dbReference type="PANTHER" id="PTHR46889">
    <property type="entry name" value="TRANSPOSASE INSF FOR INSERTION SEQUENCE IS3B-RELATED"/>
    <property type="match status" value="1"/>
</dbReference>
<dbReference type="Pfam" id="PF00665">
    <property type="entry name" value="rve"/>
    <property type="match status" value="1"/>
</dbReference>
<dbReference type="InterPro" id="IPR001584">
    <property type="entry name" value="Integrase_cat-core"/>
</dbReference>
<reference evidence="4 6" key="1">
    <citation type="journal article" date="2017" name="Int. J. Syst. Evol. Microbiol.">
        <title>Jeotgalibaca porci sp. nov. and Jeotgalibaca arthritidis sp. nov., isolated from pigs, and emended description of the genus Jeotgalibaca.</title>
        <authorList>
            <person name="Zamora L."/>
            <person name="Perez-Sancho M."/>
            <person name="Dominguez L."/>
            <person name="Fernandez-Garayzabal J.F."/>
            <person name="Vela A.I."/>
        </authorList>
    </citation>
    <scope>NUCLEOTIDE SEQUENCE [LARGE SCALE GENOMIC DNA]</scope>
    <source>
        <strain evidence="4 6">CECT 9157</strain>
    </source>
</reference>
<dbReference type="Pfam" id="PF13518">
    <property type="entry name" value="HTH_28"/>
    <property type="match status" value="2"/>
</dbReference>
<dbReference type="KEGG" id="jar:G7057_02780"/>
<evidence type="ECO:0000256" key="1">
    <source>
        <dbReference type="ARBA" id="ARBA00002286"/>
    </source>
</evidence>
<dbReference type="Proteomes" id="UP000501451">
    <property type="component" value="Chromosome"/>
</dbReference>
<keyword evidence="6" id="KW-1185">Reference proteome</keyword>
<accession>A0A6G7K8C2</accession>
<evidence type="ECO:0000256" key="2">
    <source>
        <dbReference type="SAM" id="MobiDB-lite"/>
    </source>
</evidence>
<proteinExistence type="predicted"/>
<name>A0A6G7K8C2_9LACT</name>
<dbReference type="Gene3D" id="1.10.10.60">
    <property type="entry name" value="Homeodomain-like"/>
    <property type="match status" value="1"/>
</dbReference>
<dbReference type="NCBIfam" id="NF033516">
    <property type="entry name" value="transpos_IS3"/>
    <property type="match status" value="1"/>
</dbReference>
<feature type="domain" description="Integrase catalytic" evidence="3">
    <location>
        <begin position="300"/>
        <end position="472"/>
    </location>
</feature>